<feature type="domain" description="Cupin type-2" evidence="2">
    <location>
        <begin position="58"/>
        <end position="126"/>
    </location>
</feature>
<dbReference type="SUPFAM" id="SSF51182">
    <property type="entry name" value="RmlC-like cupins"/>
    <property type="match status" value="1"/>
</dbReference>
<gene>
    <name evidence="3" type="ORF">METZ01_LOCUS57999</name>
</gene>
<keyword evidence="1" id="KW-0479">Metal-binding</keyword>
<evidence type="ECO:0000259" key="2">
    <source>
        <dbReference type="Pfam" id="PF07883"/>
    </source>
</evidence>
<dbReference type="Pfam" id="PF07883">
    <property type="entry name" value="Cupin_2"/>
    <property type="match status" value="1"/>
</dbReference>
<dbReference type="InterPro" id="IPR051610">
    <property type="entry name" value="GPI/OXD"/>
</dbReference>
<evidence type="ECO:0000313" key="3">
    <source>
        <dbReference type="EMBL" id="SVA05145.1"/>
    </source>
</evidence>
<name>A0A381SM84_9ZZZZ</name>
<dbReference type="GO" id="GO:0046872">
    <property type="term" value="F:metal ion binding"/>
    <property type="evidence" value="ECO:0007669"/>
    <property type="project" value="UniProtKB-KW"/>
</dbReference>
<organism evidence="3">
    <name type="scientific">marine metagenome</name>
    <dbReference type="NCBI Taxonomy" id="408172"/>
    <lineage>
        <taxon>unclassified sequences</taxon>
        <taxon>metagenomes</taxon>
        <taxon>ecological metagenomes</taxon>
    </lineage>
</organism>
<dbReference type="PANTHER" id="PTHR35848">
    <property type="entry name" value="OXALATE-BINDING PROTEIN"/>
    <property type="match status" value="1"/>
</dbReference>
<sequence>MTRRQSTYAVVACLTCFGMGMFAQTATDIVRYQSGPNGTLLEVLFDGPTMGADVDVGLLTFPPGTNSGGHSHGVTEIFYILEGTLEHVVNGESHMLSEGMLGYVQPPDVVNHIVDPDGPPAKALVIWAPGGEAAEIGSRWQRTP</sequence>
<dbReference type="AlphaFoldDB" id="A0A381SM84"/>
<dbReference type="InterPro" id="IPR014710">
    <property type="entry name" value="RmlC-like_jellyroll"/>
</dbReference>
<dbReference type="InterPro" id="IPR013096">
    <property type="entry name" value="Cupin_2"/>
</dbReference>
<accession>A0A381SM84</accession>
<dbReference type="EMBL" id="UINC01003305">
    <property type="protein sequence ID" value="SVA05145.1"/>
    <property type="molecule type" value="Genomic_DNA"/>
</dbReference>
<protein>
    <recommendedName>
        <fullName evidence="2">Cupin type-2 domain-containing protein</fullName>
    </recommendedName>
</protein>
<evidence type="ECO:0000256" key="1">
    <source>
        <dbReference type="ARBA" id="ARBA00022723"/>
    </source>
</evidence>
<reference evidence="3" key="1">
    <citation type="submission" date="2018-05" db="EMBL/GenBank/DDBJ databases">
        <authorList>
            <person name="Lanie J.A."/>
            <person name="Ng W.-L."/>
            <person name="Kazmierczak K.M."/>
            <person name="Andrzejewski T.M."/>
            <person name="Davidsen T.M."/>
            <person name="Wayne K.J."/>
            <person name="Tettelin H."/>
            <person name="Glass J.I."/>
            <person name="Rusch D."/>
            <person name="Podicherti R."/>
            <person name="Tsui H.-C.T."/>
            <person name="Winkler M.E."/>
        </authorList>
    </citation>
    <scope>NUCLEOTIDE SEQUENCE</scope>
</reference>
<proteinExistence type="predicted"/>
<dbReference type="Gene3D" id="2.60.120.10">
    <property type="entry name" value="Jelly Rolls"/>
    <property type="match status" value="1"/>
</dbReference>
<dbReference type="InterPro" id="IPR011051">
    <property type="entry name" value="RmlC_Cupin_sf"/>
</dbReference>